<dbReference type="Proteomes" id="UP001562457">
    <property type="component" value="Unassembled WGS sequence"/>
</dbReference>
<reference evidence="1 2" key="1">
    <citation type="submission" date="2024-06" db="EMBL/GenBank/DDBJ databases">
        <title>Draft genome sequence of Helicobacter trogontum NHP16-4001.</title>
        <authorList>
            <person name="Rimbara E."/>
            <person name="Suzuki M."/>
        </authorList>
    </citation>
    <scope>NUCLEOTIDE SEQUENCE [LARGE SCALE GENOMIC DNA]</scope>
    <source>
        <strain evidence="1 2">NHP16-4001</strain>
    </source>
</reference>
<sequence>MGIVDWLTGTWDRTKDFFADKIRSFLGVGDTIAKDIGEQSSYDRDRASVDQSVAANQLLADLRNQSKDKADKIEGEIIEAIRQVFKLLEEGIQTIDNKTIGSVPLDLPMGQIQSAYKKVC</sequence>
<comment type="caution">
    <text evidence="1">The sequence shown here is derived from an EMBL/GenBank/DDBJ whole genome shotgun (WGS) entry which is preliminary data.</text>
</comment>
<organism evidence="1 2">
    <name type="scientific">Helicobacter trogontum</name>
    <dbReference type="NCBI Taxonomy" id="50960"/>
    <lineage>
        <taxon>Bacteria</taxon>
        <taxon>Pseudomonadati</taxon>
        <taxon>Campylobacterota</taxon>
        <taxon>Epsilonproteobacteria</taxon>
        <taxon>Campylobacterales</taxon>
        <taxon>Helicobacteraceae</taxon>
        <taxon>Helicobacter</taxon>
    </lineage>
</organism>
<gene>
    <name evidence="1" type="ORF">NHP164001_10750</name>
</gene>
<keyword evidence="2" id="KW-1185">Reference proteome</keyword>
<dbReference type="RefSeq" id="WP_369607396.1">
    <property type="nucleotide sequence ID" value="NZ_BAAFHN010000022.1"/>
</dbReference>
<name>A0ABQ0D3Z4_9HELI</name>
<dbReference type="EMBL" id="BAAFHN010000022">
    <property type="protein sequence ID" value="GAB0173059.1"/>
    <property type="molecule type" value="Genomic_DNA"/>
</dbReference>
<protein>
    <submittedName>
        <fullName evidence="1">Uncharacterized protein</fullName>
    </submittedName>
</protein>
<evidence type="ECO:0000313" key="1">
    <source>
        <dbReference type="EMBL" id="GAB0173059.1"/>
    </source>
</evidence>
<accession>A0ABQ0D3Z4</accession>
<proteinExistence type="predicted"/>
<evidence type="ECO:0000313" key="2">
    <source>
        <dbReference type="Proteomes" id="UP001562457"/>
    </source>
</evidence>